<feature type="region of interest" description="Disordered" evidence="2">
    <location>
        <begin position="301"/>
        <end position="334"/>
    </location>
</feature>
<keyword evidence="1" id="KW-0238">DNA-binding</keyword>
<dbReference type="GO" id="GO:0003700">
    <property type="term" value="F:DNA-binding transcription factor activity"/>
    <property type="evidence" value="ECO:0007669"/>
    <property type="project" value="InterPro"/>
</dbReference>
<comment type="caution">
    <text evidence="4">The sequence shown here is derived from an EMBL/GenBank/DDBJ whole genome shotgun (WGS) entry which is preliminary data.</text>
</comment>
<keyword evidence="5" id="KW-1185">Reference proteome</keyword>
<dbReference type="Pfam" id="PF12625">
    <property type="entry name" value="Arabinose_bd"/>
    <property type="match status" value="1"/>
</dbReference>
<protein>
    <submittedName>
        <fullName evidence="4">Helix-turn-helix domain-containing protein</fullName>
    </submittedName>
</protein>
<feature type="domain" description="HTH araC/xylS-type" evidence="3">
    <location>
        <begin position="207"/>
        <end position="305"/>
    </location>
</feature>
<dbReference type="Gene3D" id="1.10.10.60">
    <property type="entry name" value="Homeodomain-like"/>
    <property type="match status" value="1"/>
</dbReference>
<dbReference type="PANTHER" id="PTHR47894:SF4">
    <property type="entry name" value="HTH-TYPE TRANSCRIPTIONAL REGULATOR GADX"/>
    <property type="match status" value="1"/>
</dbReference>
<evidence type="ECO:0000313" key="4">
    <source>
        <dbReference type="EMBL" id="MBK0400895.1"/>
    </source>
</evidence>
<dbReference type="AlphaFoldDB" id="A0A8J7SJD2"/>
<evidence type="ECO:0000256" key="1">
    <source>
        <dbReference type="ARBA" id="ARBA00023125"/>
    </source>
</evidence>
<evidence type="ECO:0000259" key="3">
    <source>
        <dbReference type="PROSITE" id="PS01124"/>
    </source>
</evidence>
<feature type="compositionally biased region" description="Low complexity" evidence="2">
    <location>
        <begin position="320"/>
        <end position="334"/>
    </location>
</feature>
<organism evidence="4 5">
    <name type="scientific">Thermohalobaculum xanthum</name>
    <dbReference type="NCBI Taxonomy" id="2753746"/>
    <lineage>
        <taxon>Bacteria</taxon>
        <taxon>Pseudomonadati</taxon>
        <taxon>Pseudomonadota</taxon>
        <taxon>Alphaproteobacteria</taxon>
        <taxon>Rhodobacterales</taxon>
        <taxon>Paracoccaceae</taxon>
        <taxon>Thermohalobaculum</taxon>
    </lineage>
</organism>
<proteinExistence type="predicted"/>
<dbReference type="GO" id="GO:0005829">
    <property type="term" value="C:cytosol"/>
    <property type="evidence" value="ECO:0007669"/>
    <property type="project" value="TreeGrafter"/>
</dbReference>
<dbReference type="InterPro" id="IPR018060">
    <property type="entry name" value="HTH_AraC"/>
</dbReference>
<gene>
    <name evidence="4" type="ORF">H0I76_16975</name>
</gene>
<reference evidence="4" key="1">
    <citation type="submission" date="2020-12" db="EMBL/GenBank/DDBJ databases">
        <title>Bacterial taxonomy.</title>
        <authorList>
            <person name="Pan X."/>
        </authorList>
    </citation>
    <scope>NUCLEOTIDE SEQUENCE</scope>
    <source>
        <strain evidence="4">M0105</strain>
    </source>
</reference>
<accession>A0A8J7SJD2</accession>
<dbReference type="Proteomes" id="UP000655420">
    <property type="component" value="Unassembled WGS sequence"/>
</dbReference>
<dbReference type="GO" id="GO:0000976">
    <property type="term" value="F:transcription cis-regulatory region binding"/>
    <property type="evidence" value="ECO:0007669"/>
    <property type="project" value="TreeGrafter"/>
</dbReference>
<dbReference type="SMART" id="SM00342">
    <property type="entry name" value="HTH_ARAC"/>
    <property type="match status" value="1"/>
</dbReference>
<dbReference type="PROSITE" id="PS01124">
    <property type="entry name" value="HTH_ARAC_FAMILY_2"/>
    <property type="match status" value="1"/>
</dbReference>
<sequence length="334" mass="36311">MTDAHVDGYPWEQPEAPVPLAPLFTFLGKVAEREGLIDLGCRSLVAETLRDFGVTGNLVIGSRTPREALLRIARAMPWFCTHERIAIGAERGCPVVYTSFTGPFDPGGVHIAQQMTASLMAALVPPMAPGEPALLRVEIAPWAPASLDQLRAHLCDEVVEARSNVLALHFRKGSLDRPYPAPLDLKGPAPRMPLRWLRLGEEASLVEAVGVYLDEMLVEGTPTIDDAARAIMLSRRTLQRVLAENGTSFRELLDDVRRRRAIAEIEASSEQIGMISARLGYSSQACLSRAVRRWTDQTARDLRGATGDSREGAGARTRPADAQADAATWAADAS</sequence>
<dbReference type="EMBL" id="JAEHHL010000012">
    <property type="protein sequence ID" value="MBK0400895.1"/>
    <property type="molecule type" value="Genomic_DNA"/>
</dbReference>
<dbReference type="InterPro" id="IPR032687">
    <property type="entry name" value="AraC-type_N"/>
</dbReference>
<dbReference type="PANTHER" id="PTHR47894">
    <property type="entry name" value="HTH-TYPE TRANSCRIPTIONAL REGULATOR GADX"/>
    <property type="match status" value="1"/>
</dbReference>
<evidence type="ECO:0000313" key="5">
    <source>
        <dbReference type="Proteomes" id="UP000655420"/>
    </source>
</evidence>
<feature type="compositionally biased region" description="Basic and acidic residues" evidence="2">
    <location>
        <begin position="301"/>
        <end position="313"/>
    </location>
</feature>
<dbReference type="Pfam" id="PF12833">
    <property type="entry name" value="HTH_18"/>
    <property type="match status" value="1"/>
</dbReference>
<evidence type="ECO:0000256" key="2">
    <source>
        <dbReference type="SAM" id="MobiDB-lite"/>
    </source>
</evidence>
<name>A0A8J7SJD2_9RHOB</name>